<proteinExistence type="predicted"/>
<reference evidence="1 2" key="1">
    <citation type="submission" date="2019-12" db="EMBL/GenBank/DDBJ databases">
        <authorList>
            <person name="Alioto T."/>
            <person name="Alioto T."/>
            <person name="Gomez Garrido J."/>
        </authorList>
    </citation>
    <scope>NUCLEOTIDE SEQUENCE [LARGE SCALE GENOMIC DNA]</scope>
</reference>
<protein>
    <submittedName>
        <fullName evidence="1">Uncharacterized protein</fullName>
    </submittedName>
</protein>
<name>A0A8S0TH58_OLEEU</name>
<dbReference type="Proteomes" id="UP000594638">
    <property type="component" value="Unassembled WGS sequence"/>
</dbReference>
<evidence type="ECO:0000313" key="1">
    <source>
        <dbReference type="EMBL" id="CAA3003771.1"/>
    </source>
</evidence>
<evidence type="ECO:0000313" key="2">
    <source>
        <dbReference type="Proteomes" id="UP000594638"/>
    </source>
</evidence>
<accession>A0A8S0TH58</accession>
<gene>
    <name evidence="1" type="ORF">OLEA9_A111881</name>
</gene>
<comment type="caution">
    <text evidence="1">The sequence shown here is derived from an EMBL/GenBank/DDBJ whole genome shotgun (WGS) entry which is preliminary data.</text>
</comment>
<organism evidence="1 2">
    <name type="scientific">Olea europaea subsp. europaea</name>
    <dbReference type="NCBI Taxonomy" id="158383"/>
    <lineage>
        <taxon>Eukaryota</taxon>
        <taxon>Viridiplantae</taxon>
        <taxon>Streptophyta</taxon>
        <taxon>Embryophyta</taxon>
        <taxon>Tracheophyta</taxon>
        <taxon>Spermatophyta</taxon>
        <taxon>Magnoliopsida</taxon>
        <taxon>eudicotyledons</taxon>
        <taxon>Gunneridae</taxon>
        <taxon>Pentapetalae</taxon>
        <taxon>asterids</taxon>
        <taxon>lamiids</taxon>
        <taxon>Lamiales</taxon>
        <taxon>Oleaceae</taxon>
        <taxon>Oleeae</taxon>
        <taxon>Olea</taxon>
    </lineage>
</organism>
<dbReference type="AlphaFoldDB" id="A0A8S0TH58"/>
<keyword evidence="2" id="KW-1185">Reference proteome</keyword>
<sequence length="53" mass="6398">MLSRASTCFFKNLERRASLIKEELSLFVPKELKLILDYFHEHLHMPHTTHKYP</sequence>
<dbReference type="EMBL" id="CACTIH010006019">
    <property type="protein sequence ID" value="CAA3003771.1"/>
    <property type="molecule type" value="Genomic_DNA"/>
</dbReference>
<dbReference type="Gramene" id="OE9A111881T1">
    <property type="protein sequence ID" value="OE9A111881C1"/>
    <property type="gene ID" value="OE9A111881"/>
</dbReference>